<dbReference type="Pfam" id="PF00498">
    <property type="entry name" value="FHA"/>
    <property type="match status" value="1"/>
</dbReference>
<keyword evidence="2" id="KW-0227">DNA damage</keyword>
<evidence type="ECO:0000313" key="8">
    <source>
        <dbReference type="EMBL" id="KAK5533913.1"/>
    </source>
</evidence>
<feature type="compositionally biased region" description="Basic and acidic residues" evidence="6">
    <location>
        <begin position="569"/>
        <end position="595"/>
    </location>
</feature>
<sequence length="865" mass="96134">MWILESNGDFLQGKRMWLKPGQRYLFGRVRKEGVLFAIDHKTVSRKHFIIEVDNVKEGDAGQIHTRTKIRIIDQNSKSGTTVNAETIKNGSKELKDAENSVRPGTFPSEIIIKWHPCVLTFSLLKKEIKSGVLKTKQARVESLDIKAVGDFSSDNTTHVVVNKRNTAKGLQGLVAGKYLVAESFIDALEYGATPQNLSQDENLSLLETDFDSAWPNPEDHLPPPGKEPTTRPAESYQPDPARATIFEGYTLVFVDQTQYDNLLPVITSGHGKAMMFKMVNGFLQNAAGHKANGQPKTTAESKVVLVRWSGKDDIQEWMNQVINETALKMDQRAIDQSEFLDAILANDAGLLQQSVPFESTNDGKVAPANSLVTRQPSEVRANTILERTELRQPRRTTSVSSATSRAAPDDVQEQVSTRLAKTTVPAADPSPSKISSRNVSQANSKVESAPRPFSGPRFTQKSGFKNFDDAFDPDEIIDYEGDEDDEAEVLSPQAQQQTTKIKEEPQSVKKKRRRSPSPDAENAFAEEMDDLLPAAAAFKRQRTAQARANGQAGSKQAETSQTAAKKIKKEREIDVRKVVKAKREEEEEAARREQEQFEAMGDVEDKTPANLATVVNMELPLRERSKNINKVNGARGDTWDPKWNGRTNFKGFRRKGEATQRRGHATKVIVPLVAVEQPTQGLGDQYWPKTNGEKEREHEKKRKEEARSRKSQSQTQRSSGTLSGRSRGRVISEDEDEDENFDEGEPGDDDAVASTSPATTRLQREAAEIVDHEIDPDTPRRTRAADKSQAASRREDTTQATTTQSSTARGKRPATSTLATDKVKRQKTLPVTVVRGSDDEDDDSDDMKFRFGSRARKGRAAAKGK</sequence>
<dbReference type="Pfam" id="PF16508">
    <property type="entry name" value="NIBRIN_BRCT_II"/>
    <property type="match status" value="1"/>
</dbReference>
<dbReference type="SUPFAM" id="SSF49879">
    <property type="entry name" value="SMAD/FHA domain"/>
    <property type="match status" value="1"/>
</dbReference>
<evidence type="ECO:0000256" key="4">
    <source>
        <dbReference type="ARBA" id="ARBA00023242"/>
    </source>
</evidence>
<dbReference type="PROSITE" id="PS50006">
    <property type="entry name" value="FHA_DOMAIN"/>
    <property type="match status" value="1"/>
</dbReference>
<feature type="compositionally biased region" description="Polar residues" evidence="6">
    <location>
        <begin position="432"/>
        <end position="446"/>
    </location>
</feature>
<dbReference type="GO" id="GO:0030870">
    <property type="term" value="C:Mre11 complex"/>
    <property type="evidence" value="ECO:0007669"/>
    <property type="project" value="InterPro"/>
</dbReference>
<dbReference type="GO" id="GO:0003684">
    <property type="term" value="F:damaged DNA binding"/>
    <property type="evidence" value="ECO:0007669"/>
    <property type="project" value="TreeGrafter"/>
</dbReference>
<dbReference type="InterPro" id="IPR000253">
    <property type="entry name" value="FHA_dom"/>
</dbReference>
<dbReference type="InterPro" id="IPR040227">
    <property type="entry name" value="Nibrin-rel"/>
</dbReference>
<comment type="similarity">
    <text evidence="5">Belongs to the Nibrin family.</text>
</comment>
<feature type="region of interest" description="Disordered" evidence="6">
    <location>
        <begin position="385"/>
        <end position="609"/>
    </location>
</feature>
<feature type="compositionally biased region" description="Acidic residues" evidence="6">
    <location>
        <begin position="733"/>
        <end position="751"/>
    </location>
</feature>
<dbReference type="SMART" id="SM00240">
    <property type="entry name" value="FHA"/>
    <property type="match status" value="1"/>
</dbReference>
<dbReference type="EMBL" id="JAXLQG010000012">
    <property type="protein sequence ID" value="KAK5533913.1"/>
    <property type="molecule type" value="Genomic_DNA"/>
</dbReference>
<dbReference type="InterPro" id="IPR032429">
    <property type="entry name" value="Nibrin_BRCT2"/>
</dbReference>
<feature type="compositionally biased region" description="Basic and acidic residues" evidence="6">
    <location>
        <begin position="691"/>
        <end position="708"/>
    </location>
</feature>
<dbReference type="Proteomes" id="UP001345827">
    <property type="component" value="Unassembled WGS sequence"/>
</dbReference>
<evidence type="ECO:0000256" key="2">
    <source>
        <dbReference type="ARBA" id="ARBA00022763"/>
    </source>
</evidence>
<dbReference type="Gene3D" id="3.40.50.10980">
    <property type="entry name" value="Nibrin, BRCT2 domain"/>
    <property type="match status" value="1"/>
</dbReference>
<dbReference type="Gene3D" id="2.60.200.20">
    <property type="match status" value="1"/>
</dbReference>
<comment type="caution">
    <text evidence="8">The sequence shown here is derived from an EMBL/GenBank/DDBJ whole genome shotgun (WGS) entry which is preliminary data.</text>
</comment>
<dbReference type="PANTHER" id="PTHR12162:SF0">
    <property type="entry name" value="NIBRIN"/>
    <property type="match status" value="1"/>
</dbReference>
<organism evidence="8 9">
    <name type="scientific">Vermiconidia calcicola</name>
    <dbReference type="NCBI Taxonomy" id="1690605"/>
    <lineage>
        <taxon>Eukaryota</taxon>
        <taxon>Fungi</taxon>
        <taxon>Dikarya</taxon>
        <taxon>Ascomycota</taxon>
        <taxon>Pezizomycotina</taxon>
        <taxon>Dothideomycetes</taxon>
        <taxon>Dothideomycetidae</taxon>
        <taxon>Mycosphaerellales</taxon>
        <taxon>Extremaceae</taxon>
        <taxon>Vermiconidia</taxon>
    </lineage>
</organism>
<comment type="subcellular location">
    <subcellularLocation>
        <location evidence="1">Nucleus</location>
    </subcellularLocation>
</comment>
<dbReference type="AlphaFoldDB" id="A0AAV9Q4S3"/>
<dbReference type="InterPro" id="IPR008984">
    <property type="entry name" value="SMAD_FHA_dom_sf"/>
</dbReference>
<evidence type="ECO:0000256" key="5">
    <source>
        <dbReference type="ARBA" id="ARBA00044757"/>
    </source>
</evidence>
<feature type="compositionally biased region" description="Low complexity" evidence="6">
    <location>
        <begin position="711"/>
        <end position="725"/>
    </location>
</feature>
<evidence type="ECO:0000259" key="7">
    <source>
        <dbReference type="PROSITE" id="PS50006"/>
    </source>
</evidence>
<feature type="compositionally biased region" description="Basic residues" evidence="6">
    <location>
        <begin position="851"/>
        <end position="865"/>
    </location>
</feature>
<feature type="compositionally biased region" description="Basic and acidic residues" evidence="6">
    <location>
        <begin position="762"/>
        <end position="797"/>
    </location>
</feature>
<feature type="compositionally biased region" description="Polar residues" evidence="6">
    <location>
        <begin position="543"/>
        <end position="563"/>
    </location>
</feature>
<feature type="domain" description="FHA" evidence="7">
    <location>
        <begin position="24"/>
        <end position="87"/>
    </location>
</feature>
<protein>
    <recommendedName>
        <fullName evidence="7">FHA domain-containing protein</fullName>
    </recommendedName>
</protein>
<keyword evidence="4" id="KW-0539">Nucleus</keyword>
<name>A0AAV9Q4S3_9PEZI</name>
<proteinExistence type="inferred from homology"/>
<feature type="compositionally biased region" description="Low complexity" evidence="6">
    <location>
        <begin position="395"/>
        <end position="406"/>
    </location>
</feature>
<dbReference type="GO" id="GO:0007095">
    <property type="term" value="P:mitotic G2 DNA damage checkpoint signaling"/>
    <property type="evidence" value="ECO:0007669"/>
    <property type="project" value="InterPro"/>
</dbReference>
<evidence type="ECO:0000313" key="9">
    <source>
        <dbReference type="Proteomes" id="UP001345827"/>
    </source>
</evidence>
<dbReference type="PANTHER" id="PTHR12162">
    <property type="entry name" value="NIBRIN-RELATED"/>
    <property type="match status" value="1"/>
</dbReference>
<keyword evidence="3" id="KW-0234">DNA repair</keyword>
<feature type="region of interest" description="Disordered" evidence="6">
    <location>
        <begin position="211"/>
        <end position="237"/>
    </location>
</feature>
<reference evidence="8 9" key="1">
    <citation type="submission" date="2023-06" db="EMBL/GenBank/DDBJ databases">
        <title>Black Yeasts Isolated from many extreme environments.</title>
        <authorList>
            <person name="Coleine C."/>
            <person name="Stajich J.E."/>
            <person name="Selbmann L."/>
        </authorList>
    </citation>
    <scope>NUCLEOTIDE SEQUENCE [LARGE SCALE GENOMIC DNA]</scope>
    <source>
        <strain evidence="8 9">CCFEE 5887</strain>
    </source>
</reference>
<accession>A0AAV9Q4S3</accession>
<evidence type="ECO:0000256" key="3">
    <source>
        <dbReference type="ARBA" id="ARBA00023204"/>
    </source>
</evidence>
<feature type="region of interest" description="Disordered" evidence="6">
    <location>
        <begin position="626"/>
        <end position="865"/>
    </location>
</feature>
<feature type="compositionally biased region" description="Acidic residues" evidence="6">
    <location>
        <begin position="469"/>
        <end position="488"/>
    </location>
</feature>
<evidence type="ECO:0000256" key="6">
    <source>
        <dbReference type="SAM" id="MobiDB-lite"/>
    </source>
</evidence>
<dbReference type="InterPro" id="IPR043014">
    <property type="entry name" value="Nibrin_BRCT2_sf"/>
</dbReference>
<evidence type="ECO:0000256" key="1">
    <source>
        <dbReference type="ARBA" id="ARBA00004123"/>
    </source>
</evidence>
<feature type="compositionally biased region" description="Low complexity" evidence="6">
    <location>
        <begin position="798"/>
        <end position="808"/>
    </location>
</feature>
<keyword evidence="9" id="KW-1185">Reference proteome</keyword>
<dbReference type="GO" id="GO:0000724">
    <property type="term" value="P:double-strand break repair via homologous recombination"/>
    <property type="evidence" value="ECO:0007669"/>
    <property type="project" value="TreeGrafter"/>
</dbReference>
<gene>
    <name evidence="8" type="ORF">LTR25_006893</name>
</gene>